<dbReference type="PANTHER" id="PTHR47504:SF5">
    <property type="entry name" value="RIGHT ORIGIN-BINDING PROTEIN"/>
    <property type="match status" value="1"/>
</dbReference>
<keyword evidence="6" id="KW-1185">Reference proteome</keyword>
<comment type="caution">
    <text evidence="5">The sequence shown here is derived from an EMBL/GenBank/DDBJ whole genome shotgun (WGS) entry which is preliminary data.</text>
</comment>
<dbReference type="Pfam" id="PF12833">
    <property type="entry name" value="HTH_18"/>
    <property type="match status" value="1"/>
</dbReference>
<protein>
    <submittedName>
        <fullName evidence="5">Helix-turn-helix domain-containing protein</fullName>
    </submittedName>
</protein>
<dbReference type="Proteomes" id="UP001296921">
    <property type="component" value="Unassembled WGS sequence"/>
</dbReference>
<dbReference type="InterPro" id="IPR018060">
    <property type="entry name" value="HTH_AraC"/>
</dbReference>
<name>A0ABS1IQ78_9GAMM</name>
<dbReference type="EMBL" id="JADRCR010000004">
    <property type="protein sequence ID" value="MBK5143910.1"/>
    <property type="molecule type" value="Genomic_DNA"/>
</dbReference>
<dbReference type="InterPro" id="IPR018062">
    <property type="entry name" value="HTH_AraC-typ_CS"/>
</dbReference>
<evidence type="ECO:0000256" key="2">
    <source>
        <dbReference type="ARBA" id="ARBA00023125"/>
    </source>
</evidence>
<evidence type="ECO:0000259" key="4">
    <source>
        <dbReference type="PROSITE" id="PS01124"/>
    </source>
</evidence>
<sequence>MYRSLVVHELVDWIEEHLEEPLSLDRVAYKSGYSQWHLQRIFREVIGDSVANYIRKKRLREAAFELKQSERTIADIAYQYQFDSHQSFTRAFKKLFDETPSVYRQYR</sequence>
<reference evidence="5 6" key="1">
    <citation type="submission" date="2020-11" db="EMBL/GenBank/DDBJ databases">
        <title>Insectihabitans protaetiae gen. nov. sp. nov. and Insectihabitans allomyrinae sp. nov., isolated from larvae of Protaetia brevitarsis seulensis and Allomyrina dichotoma, respectively.</title>
        <authorList>
            <person name="Lee S.D."/>
            <person name="Byeon Y.-S."/>
            <person name="Kim S.-M."/>
            <person name="Yang H.L."/>
            <person name="Kim I.S."/>
        </authorList>
    </citation>
    <scope>NUCLEOTIDE SEQUENCE [LARGE SCALE GENOMIC DNA]</scope>
    <source>
        <strain evidence="5 6">BWR-B9</strain>
    </source>
</reference>
<gene>
    <name evidence="5" type="ORF">I2494_09295</name>
</gene>
<evidence type="ECO:0000313" key="6">
    <source>
        <dbReference type="Proteomes" id="UP001296921"/>
    </source>
</evidence>
<keyword evidence="2" id="KW-0238">DNA-binding</keyword>
<organism evidence="5 6">
    <name type="scientific">Limnobaculum allomyrinae</name>
    <dbReference type="NCBI Taxonomy" id="2791986"/>
    <lineage>
        <taxon>Bacteria</taxon>
        <taxon>Pseudomonadati</taxon>
        <taxon>Pseudomonadota</taxon>
        <taxon>Gammaproteobacteria</taxon>
        <taxon>Enterobacterales</taxon>
        <taxon>Budviciaceae</taxon>
        <taxon>Limnobaculum</taxon>
    </lineage>
</organism>
<evidence type="ECO:0000313" key="5">
    <source>
        <dbReference type="EMBL" id="MBK5143910.1"/>
    </source>
</evidence>
<accession>A0ABS1IQ78</accession>
<dbReference type="PROSITE" id="PS00041">
    <property type="entry name" value="HTH_ARAC_FAMILY_1"/>
    <property type="match status" value="1"/>
</dbReference>
<proteinExistence type="predicted"/>
<feature type="domain" description="HTH araC/xylS-type" evidence="4">
    <location>
        <begin position="8"/>
        <end position="106"/>
    </location>
</feature>
<dbReference type="PROSITE" id="PS01124">
    <property type="entry name" value="HTH_ARAC_FAMILY_2"/>
    <property type="match status" value="1"/>
</dbReference>
<dbReference type="InterPro" id="IPR050959">
    <property type="entry name" value="MarA-like"/>
</dbReference>
<keyword evidence="3" id="KW-0804">Transcription</keyword>
<evidence type="ECO:0000256" key="1">
    <source>
        <dbReference type="ARBA" id="ARBA00023015"/>
    </source>
</evidence>
<dbReference type="SMART" id="SM00342">
    <property type="entry name" value="HTH_ARAC"/>
    <property type="match status" value="1"/>
</dbReference>
<dbReference type="PANTHER" id="PTHR47504">
    <property type="entry name" value="RIGHT ORIGIN-BINDING PROTEIN"/>
    <property type="match status" value="1"/>
</dbReference>
<keyword evidence="1" id="KW-0805">Transcription regulation</keyword>
<evidence type="ECO:0000256" key="3">
    <source>
        <dbReference type="ARBA" id="ARBA00023163"/>
    </source>
</evidence>
<dbReference type="RefSeq" id="WP_218466578.1">
    <property type="nucleotide sequence ID" value="NZ_JADRCR010000004.1"/>
</dbReference>